<evidence type="ECO:0000256" key="4">
    <source>
        <dbReference type="ARBA" id="ARBA00022519"/>
    </source>
</evidence>
<dbReference type="EMBL" id="JACCBH010000001">
    <property type="protein sequence ID" value="NYD53610.1"/>
    <property type="molecule type" value="Genomic_DNA"/>
</dbReference>
<accession>A0A7Y9ETE7</accession>
<keyword evidence="3" id="KW-1003">Cell membrane</keyword>
<feature type="domain" description="Tripartite ATP-independent periplasmic transporters DctQ component" evidence="10">
    <location>
        <begin position="26"/>
        <end position="158"/>
    </location>
</feature>
<proteinExistence type="inferred from homology"/>
<sequence length="176" mass="18839">MRTLNVYSSYLAKAFGILAAAFVLLIMVMMVADVVIRMSLGSSMPGVYELVELSLAAAVFLGLPVTQRLGGMIRVDFVVERLRPPIRRGVDVFAISFSLIVCAVMTVATFQSYDAALQSGEARTGLLTIPTWPSRLAVAVGLAVLCVELLVALIKAIRALRDGTDQTDAPPALPLE</sequence>
<dbReference type="InterPro" id="IPR055348">
    <property type="entry name" value="DctQ"/>
</dbReference>
<feature type="transmembrane region" description="Helical" evidence="9">
    <location>
        <begin position="92"/>
        <end position="113"/>
    </location>
</feature>
<keyword evidence="12" id="KW-1185">Reference proteome</keyword>
<feature type="transmembrane region" description="Helical" evidence="9">
    <location>
        <begin position="12"/>
        <end position="32"/>
    </location>
</feature>
<comment type="caution">
    <text evidence="11">The sequence shown here is derived from an EMBL/GenBank/DDBJ whole genome shotgun (WGS) entry which is preliminary data.</text>
</comment>
<organism evidence="11 12">
    <name type="scientific">Microbacterium pseudoresistens</name>
    <dbReference type="NCBI Taxonomy" id="640634"/>
    <lineage>
        <taxon>Bacteria</taxon>
        <taxon>Bacillati</taxon>
        <taxon>Actinomycetota</taxon>
        <taxon>Actinomycetes</taxon>
        <taxon>Micrococcales</taxon>
        <taxon>Microbacteriaceae</taxon>
        <taxon>Microbacterium</taxon>
    </lineage>
</organism>
<evidence type="ECO:0000256" key="3">
    <source>
        <dbReference type="ARBA" id="ARBA00022475"/>
    </source>
</evidence>
<keyword evidence="2" id="KW-0813">Transport</keyword>
<evidence type="ECO:0000256" key="1">
    <source>
        <dbReference type="ARBA" id="ARBA00004429"/>
    </source>
</evidence>
<dbReference type="Pfam" id="PF04290">
    <property type="entry name" value="DctQ"/>
    <property type="match status" value="1"/>
</dbReference>
<dbReference type="GO" id="GO:0022857">
    <property type="term" value="F:transmembrane transporter activity"/>
    <property type="evidence" value="ECO:0007669"/>
    <property type="project" value="TreeGrafter"/>
</dbReference>
<dbReference type="PANTHER" id="PTHR35011">
    <property type="entry name" value="2,3-DIKETO-L-GULONATE TRAP TRANSPORTER SMALL PERMEASE PROTEIN YIAM"/>
    <property type="match status" value="1"/>
</dbReference>
<evidence type="ECO:0000256" key="6">
    <source>
        <dbReference type="ARBA" id="ARBA00022989"/>
    </source>
</evidence>
<evidence type="ECO:0000256" key="7">
    <source>
        <dbReference type="ARBA" id="ARBA00023136"/>
    </source>
</evidence>
<dbReference type="GO" id="GO:0015740">
    <property type="term" value="P:C4-dicarboxylate transport"/>
    <property type="evidence" value="ECO:0007669"/>
    <property type="project" value="TreeGrafter"/>
</dbReference>
<dbReference type="RefSeq" id="WP_179431297.1">
    <property type="nucleotide sequence ID" value="NZ_BAABLC010000005.1"/>
</dbReference>
<feature type="transmembrane region" description="Helical" evidence="9">
    <location>
        <begin position="52"/>
        <end position="71"/>
    </location>
</feature>
<keyword evidence="7 9" id="KW-0472">Membrane</keyword>
<protein>
    <submittedName>
        <fullName evidence="11">TRAP-type C4-dicarboxylate transport system permease small subunit</fullName>
    </submittedName>
</protein>
<evidence type="ECO:0000256" key="9">
    <source>
        <dbReference type="SAM" id="Phobius"/>
    </source>
</evidence>
<keyword evidence="5 9" id="KW-0812">Transmembrane</keyword>
<name>A0A7Y9ETE7_9MICO</name>
<evidence type="ECO:0000256" key="2">
    <source>
        <dbReference type="ARBA" id="ARBA00022448"/>
    </source>
</evidence>
<evidence type="ECO:0000256" key="8">
    <source>
        <dbReference type="ARBA" id="ARBA00038436"/>
    </source>
</evidence>
<dbReference type="Proteomes" id="UP000552045">
    <property type="component" value="Unassembled WGS sequence"/>
</dbReference>
<evidence type="ECO:0000313" key="12">
    <source>
        <dbReference type="Proteomes" id="UP000552045"/>
    </source>
</evidence>
<dbReference type="InterPro" id="IPR007387">
    <property type="entry name" value="TRAP_DctQ"/>
</dbReference>
<gene>
    <name evidence="11" type="ORF">BKA02_000665</name>
</gene>
<evidence type="ECO:0000259" key="10">
    <source>
        <dbReference type="Pfam" id="PF04290"/>
    </source>
</evidence>
<keyword evidence="6 9" id="KW-1133">Transmembrane helix</keyword>
<reference evidence="11 12" key="1">
    <citation type="submission" date="2020-07" db="EMBL/GenBank/DDBJ databases">
        <title>Sequencing the genomes of 1000 actinobacteria strains.</title>
        <authorList>
            <person name="Klenk H.-P."/>
        </authorList>
    </citation>
    <scope>NUCLEOTIDE SEQUENCE [LARGE SCALE GENOMIC DNA]</scope>
    <source>
        <strain evidence="11 12">DSM 22185</strain>
    </source>
</reference>
<comment type="subcellular location">
    <subcellularLocation>
        <location evidence="1">Cell inner membrane</location>
        <topology evidence="1">Multi-pass membrane protein</topology>
    </subcellularLocation>
</comment>
<feature type="transmembrane region" description="Helical" evidence="9">
    <location>
        <begin position="133"/>
        <end position="154"/>
    </location>
</feature>
<dbReference type="GO" id="GO:0005886">
    <property type="term" value="C:plasma membrane"/>
    <property type="evidence" value="ECO:0007669"/>
    <property type="project" value="UniProtKB-SubCell"/>
</dbReference>
<comment type="similarity">
    <text evidence="8">Belongs to the TRAP transporter small permease family.</text>
</comment>
<keyword evidence="4" id="KW-0997">Cell inner membrane</keyword>
<evidence type="ECO:0000313" key="11">
    <source>
        <dbReference type="EMBL" id="NYD53610.1"/>
    </source>
</evidence>
<evidence type="ECO:0000256" key="5">
    <source>
        <dbReference type="ARBA" id="ARBA00022692"/>
    </source>
</evidence>
<dbReference type="AlphaFoldDB" id="A0A7Y9ETE7"/>
<dbReference type="PANTHER" id="PTHR35011:SF10">
    <property type="entry name" value="TRAP TRANSPORTER SMALL PERMEASE PROTEIN"/>
    <property type="match status" value="1"/>
</dbReference>